<feature type="transmembrane region" description="Helical" evidence="6">
    <location>
        <begin position="328"/>
        <end position="347"/>
    </location>
</feature>
<evidence type="ECO:0000259" key="7">
    <source>
        <dbReference type="PROSITE" id="PS50850"/>
    </source>
</evidence>
<keyword evidence="9" id="KW-1185">Reference proteome</keyword>
<evidence type="ECO:0000256" key="6">
    <source>
        <dbReference type="SAM" id="Phobius"/>
    </source>
</evidence>
<feature type="transmembrane region" description="Helical" evidence="6">
    <location>
        <begin position="228"/>
        <end position="256"/>
    </location>
</feature>
<feature type="transmembrane region" description="Helical" evidence="6">
    <location>
        <begin position="94"/>
        <end position="114"/>
    </location>
</feature>
<keyword evidence="3 6" id="KW-0812">Transmembrane</keyword>
<feature type="transmembrane region" description="Helical" evidence="6">
    <location>
        <begin position="120"/>
        <end position="148"/>
    </location>
</feature>
<dbReference type="PANTHER" id="PTHR23513">
    <property type="entry name" value="INTEGRAL MEMBRANE EFFLUX PROTEIN-RELATED"/>
    <property type="match status" value="1"/>
</dbReference>
<organism evidence="8 9">
    <name type="scientific">Kutzneria viridogrisea</name>
    <dbReference type="NCBI Taxonomy" id="47990"/>
    <lineage>
        <taxon>Bacteria</taxon>
        <taxon>Bacillati</taxon>
        <taxon>Actinomycetota</taxon>
        <taxon>Actinomycetes</taxon>
        <taxon>Pseudonocardiales</taxon>
        <taxon>Pseudonocardiaceae</taxon>
        <taxon>Kutzneria</taxon>
    </lineage>
</organism>
<comment type="subcellular location">
    <subcellularLocation>
        <location evidence="1">Cell membrane</location>
        <topology evidence="1">Multi-pass membrane protein</topology>
    </subcellularLocation>
</comment>
<feature type="transmembrane region" description="Helical" evidence="6">
    <location>
        <begin position="302"/>
        <end position="322"/>
    </location>
</feature>
<accession>A0ABR6BCB5</accession>
<feature type="transmembrane region" description="Helical" evidence="6">
    <location>
        <begin position="187"/>
        <end position="207"/>
    </location>
</feature>
<name>A0ABR6BCB5_9PSEU</name>
<keyword evidence="4 6" id="KW-1133">Transmembrane helix</keyword>
<dbReference type="SUPFAM" id="SSF103473">
    <property type="entry name" value="MFS general substrate transporter"/>
    <property type="match status" value="1"/>
</dbReference>
<feature type="transmembrane region" description="Helical" evidence="6">
    <location>
        <begin position="160"/>
        <end position="181"/>
    </location>
</feature>
<dbReference type="PANTHER" id="PTHR23513:SF6">
    <property type="entry name" value="MAJOR FACILITATOR SUPERFAMILY ASSOCIATED DOMAIN-CONTAINING PROTEIN"/>
    <property type="match status" value="1"/>
</dbReference>
<feature type="transmembrane region" description="Helical" evidence="6">
    <location>
        <begin position="276"/>
        <end position="295"/>
    </location>
</feature>
<evidence type="ECO:0000256" key="4">
    <source>
        <dbReference type="ARBA" id="ARBA00022989"/>
    </source>
</evidence>
<dbReference type="EMBL" id="JACJID010000001">
    <property type="protein sequence ID" value="MBA8924219.1"/>
    <property type="molecule type" value="Genomic_DNA"/>
</dbReference>
<dbReference type="RefSeq" id="WP_318296002.1">
    <property type="nucleotide sequence ID" value="NZ_BAAABQ010000079.1"/>
</dbReference>
<dbReference type="InterPro" id="IPR020846">
    <property type="entry name" value="MFS_dom"/>
</dbReference>
<evidence type="ECO:0000256" key="2">
    <source>
        <dbReference type="ARBA" id="ARBA00022475"/>
    </source>
</evidence>
<evidence type="ECO:0000313" key="8">
    <source>
        <dbReference type="EMBL" id="MBA8924219.1"/>
    </source>
</evidence>
<reference evidence="8 9" key="1">
    <citation type="submission" date="2020-08" db="EMBL/GenBank/DDBJ databases">
        <title>Genomic Encyclopedia of Archaeal and Bacterial Type Strains, Phase II (KMG-II): from individual species to whole genera.</title>
        <authorList>
            <person name="Goeker M."/>
        </authorList>
    </citation>
    <scope>NUCLEOTIDE SEQUENCE [LARGE SCALE GENOMIC DNA]</scope>
    <source>
        <strain evidence="8 9">DSM 43850</strain>
    </source>
</reference>
<feature type="transmembrane region" description="Helical" evidence="6">
    <location>
        <begin position="368"/>
        <end position="387"/>
    </location>
</feature>
<evidence type="ECO:0000256" key="5">
    <source>
        <dbReference type="ARBA" id="ARBA00023136"/>
    </source>
</evidence>
<feature type="transmembrane region" description="Helical" evidence="6">
    <location>
        <begin position="393"/>
        <end position="413"/>
    </location>
</feature>
<evidence type="ECO:0000256" key="3">
    <source>
        <dbReference type="ARBA" id="ARBA00022692"/>
    </source>
</evidence>
<dbReference type="Gene3D" id="1.20.1250.20">
    <property type="entry name" value="MFS general substrate transporter like domains"/>
    <property type="match status" value="1"/>
</dbReference>
<dbReference type="InterPro" id="IPR036259">
    <property type="entry name" value="MFS_trans_sf"/>
</dbReference>
<keyword evidence="2" id="KW-1003">Cell membrane</keyword>
<feature type="transmembrane region" description="Helical" evidence="6">
    <location>
        <begin position="61"/>
        <end position="82"/>
    </location>
</feature>
<keyword evidence="5 6" id="KW-0472">Membrane</keyword>
<evidence type="ECO:0000313" key="9">
    <source>
        <dbReference type="Proteomes" id="UP000517916"/>
    </source>
</evidence>
<dbReference type="PROSITE" id="PS50850">
    <property type="entry name" value="MFS"/>
    <property type="match status" value="1"/>
</dbReference>
<gene>
    <name evidence="8" type="ORF">BC739_001416</name>
</gene>
<sequence length="434" mass="45336">MRRSEGGGRPLGRGDTTLAVLPLRANRDFTVFWLAQALSNLGSSFSFVALPLLVLETTGSVAQMGLLTAAASVGALSTGLFAGLLADNVDRRRLMITCDLVRVVLMGLVPVLWLAGSQIWFLYVVMVLTSVCNTIFDVTYVTAVAGLVHSSQLVAANGRLQGTFGVANVLGPVVAGLVAAASGPAMAVGFDAASFAVSAAGLSMITLRMPADQKPLRGATWRDRRAEFFMGVVFLWRVPVLRWLTVLLSVITFLSLGLTDVFIYYLRSGLGQDDQVVGVVLALVSAGAVVGAVLAAPLRRSWGFGLCWTISYAICGVAVALLGMSEQVVVVALMATAFNLGTTLAGVCNMSLRQSMTPSHLLGRVTSAFWTIHGAAGPIGAAVLAALVQHVGVQTPLLVVGALYLVIVLAALATPIRQAHPENAPGLLTPADHC</sequence>
<feature type="domain" description="Major facilitator superfamily (MFS) profile" evidence="7">
    <location>
        <begin position="28"/>
        <end position="419"/>
    </location>
</feature>
<dbReference type="Proteomes" id="UP000517916">
    <property type="component" value="Unassembled WGS sequence"/>
</dbReference>
<comment type="caution">
    <text evidence="8">The sequence shown here is derived from an EMBL/GenBank/DDBJ whole genome shotgun (WGS) entry which is preliminary data.</text>
</comment>
<evidence type="ECO:0000256" key="1">
    <source>
        <dbReference type="ARBA" id="ARBA00004651"/>
    </source>
</evidence>
<protein>
    <submittedName>
        <fullName evidence="8">MFS family permease</fullName>
    </submittedName>
</protein>
<dbReference type="Pfam" id="PF07690">
    <property type="entry name" value="MFS_1"/>
    <property type="match status" value="1"/>
</dbReference>
<dbReference type="CDD" id="cd06173">
    <property type="entry name" value="MFS_MefA_like"/>
    <property type="match status" value="1"/>
</dbReference>
<feature type="transmembrane region" description="Helical" evidence="6">
    <location>
        <begin position="31"/>
        <end position="55"/>
    </location>
</feature>
<dbReference type="InterPro" id="IPR011701">
    <property type="entry name" value="MFS"/>
</dbReference>
<proteinExistence type="predicted"/>